<evidence type="ECO:0000313" key="8">
    <source>
        <dbReference type="EMBL" id="JAU94681.1"/>
    </source>
</evidence>
<reference evidence="8" key="1">
    <citation type="submission" date="2016-07" db="EMBL/GenBank/DDBJ databases">
        <title>De novo transcriptome assembly of four accessions of the metal hyperaccumulator plant Noccaea caerulescens.</title>
        <authorList>
            <person name="Blande D."/>
            <person name="Halimaa P."/>
            <person name="Tervahauta A.I."/>
            <person name="Aarts M.G."/>
            <person name="Karenlampi S.O."/>
        </authorList>
    </citation>
    <scope>NUCLEOTIDE SEQUENCE</scope>
</reference>
<dbReference type="GO" id="GO:0017101">
    <property type="term" value="C:aminoacyl-tRNA synthetase multienzyme complex"/>
    <property type="evidence" value="ECO:0007669"/>
    <property type="project" value="TreeGrafter"/>
</dbReference>
<sequence length="196" mass="22379">MEDGSIPIPKLPILGKRNILITSALPNVVDVPHLGNIVGCVLSADVYARYCRLRGYNAIYICGTDDYGTATETKAREENRTPRQICDRYHAIHKEVYDWFDISFDKFGGTSTQEQSQLCLEIFNKLWVNKRLSDYTIPQLYCGSCRRFLADEHLRVSFSAPGDQCENSRKLLYPTTLKVQGLSNHTPNSRHRRSAY</sequence>
<dbReference type="SUPFAM" id="SSF52374">
    <property type="entry name" value="Nucleotidylyl transferase"/>
    <property type="match status" value="1"/>
</dbReference>
<dbReference type="GO" id="GO:0005829">
    <property type="term" value="C:cytosol"/>
    <property type="evidence" value="ECO:0007669"/>
    <property type="project" value="TreeGrafter"/>
</dbReference>
<dbReference type="PRINTS" id="PR01041">
    <property type="entry name" value="TRNASYNTHMET"/>
</dbReference>
<evidence type="ECO:0000256" key="3">
    <source>
        <dbReference type="ARBA" id="ARBA00022840"/>
    </source>
</evidence>
<dbReference type="InterPro" id="IPR023458">
    <property type="entry name" value="Met-tRNA_ligase_1"/>
</dbReference>
<keyword evidence="2" id="KW-0547">Nucleotide-binding</keyword>
<keyword evidence="5" id="KW-0030">Aminoacyl-tRNA synthetase</keyword>
<evidence type="ECO:0000256" key="6">
    <source>
        <dbReference type="ARBA" id="ARBA00047364"/>
    </source>
</evidence>
<dbReference type="Gene3D" id="2.20.28.20">
    <property type="entry name" value="Methionyl-tRNA synthetase, Zn-domain"/>
    <property type="match status" value="1"/>
</dbReference>
<evidence type="ECO:0000256" key="5">
    <source>
        <dbReference type="ARBA" id="ARBA00023146"/>
    </source>
</evidence>
<dbReference type="Gene3D" id="3.40.50.620">
    <property type="entry name" value="HUPs"/>
    <property type="match status" value="1"/>
</dbReference>
<dbReference type="EMBL" id="GEVM01011257">
    <property type="protein sequence ID" value="JAU94681.1"/>
    <property type="molecule type" value="Transcribed_RNA"/>
</dbReference>
<dbReference type="InterPro" id="IPR029038">
    <property type="entry name" value="MetRS_Zn"/>
</dbReference>
<dbReference type="InterPro" id="IPR014729">
    <property type="entry name" value="Rossmann-like_a/b/a_fold"/>
</dbReference>
<dbReference type="Pfam" id="PF09334">
    <property type="entry name" value="tRNA-synt_1g"/>
    <property type="match status" value="1"/>
</dbReference>
<evidence type="ECO:0000259" key="7">
    <source>
        <dbReference type="Pfam" id="PF09334"/>
    </source>
</evidence>
<dbReference type="AlphaFoldDB" id="A0A1J3JQK8"/>
<dbReference type="GO" id="GO:0006431">
    <property type="term" value="P:methionyl-tRNA aminoacylation"/>
    <property type="evidence" value="ECO:0007669"/>
    <property type="project" value="InterPro"/>
</dbReference>
<keyword evidence="1 8" id="KW-0436">Ligase</keyword>
<dbReference type="InterPro" id="IPR015413">
    <property type="entry name" value="Methionyl/Leucyl_tRNA_Synth"/>
</dbReference>
<name>A0A1J3JQK8_NOCCA</name>
<evidence type="ECO:0000256" key="1">
    <source>
        <dbReference type="ARBA" id="ARBA00022598"/>
    </source>
</evidence>
<keyword evidence="4" id="KW-0648">Protein biosynthesis</keyword>
<accession>A0A1J3JQK8</accession>
<feature type="domain" description="Methionyl/Leucyl tRNA synthetase" evidence="7">
    <location>
        <begin position="19"/>
        <end position="190"/>
    </location>
</feature>
<dbReference type="PANTHER" id="PTHR45765:SF1">
    <property type="entry name" value="METHIONINE--TRNA LIGASE, CYTOPLASMIC"/>
    <property type="match status" value="1"/>
</dbReference>
<keyword evidence="3" id="KW-0067">ATP-binding</keyword>
<evidence type="ECO:0000256" key="4">
    <source>
        <dbReference type="ARBA" id="ARBA00022917"/>
    </source>
</evidence>
<dbReference type="InterPro" id="IPR033911">
    <property type="entry name" value="MetRS_core"/>
</dbReference>
<proteinExistence type="predicted"/>
<organism evidence="8">
    <name type="scientific">Noccaea caerulescens</name>
    <name type="common">Alpine penny-cress</name>
    <name type="synonym">Thlaspi caerulescens</name>
    <dbReference type="NCBI Taxonomy" id="107243"/>
    <lineage>
        <taxon>Eukaryota</taxon>
        <taxon>Viridiplantae</taxon>
        <taxon>Streptophyta</taxon>
        <taxon>Embryophyta</taxon>
        <taxon>Tracheophyta</taxon>
        <taxon>Spermatophyta</taxon>
        <taxon>Magnoliopsida</taxon>
        <taxon>eudicotyledons</taxon>
        <taxon>Gunneridae</taxon>
        <taxon>Pentapetalae</taxon>
        <taxon>rosids</taxon>
        <taxon>malvids</taxon>
        <taxon>Brassicales</taxon>
        <taxon>Brassicaceae</taxon>
        <taxon>Coluteocarpeae</taxon>
        <taxon>Noccaea</taxon>
    </lineage>
</organism>
<comment type="catalytic activity">
    <reaction evidence="6">
        <text>tRNA(Met) + L-methionine + ATP = L-methionyl-tRNA(Met) + AMP + diphosphate</text>
        <dbReference type="Rhea" id="RHEA:13481"/>
        <dbReference type="Rhea" id="RHEA-COMP:9667"/>
        <dbReference type="Rhea" id="RHEA-COMP:9698"/>
        <dbReference type="ChEBI" id="CHEBI:30616"/>
        <dbReference type="ChEBI" id="CHEBI:33019"/>
        <dbReference type="ChEBI" id="CHEBI:57844"/>
        <dbReference type="ChEBI" id="CHEBI:78442"/>
        <dbReference type="ChEBI" id="CHEBI:78530"/>
        <dbReference type="ChEBI" id="CHEBI:456215"/>
        <dbReference type="EC" id="6.1.1.10"/>
    </reaction>
</comment>
<dbReference type="PANTHER" id="PTHR45765">
    <property type="entry name" value="METHIONINE--TRNA LIGASE"/>
    <property type="match status" value="1"/>
</dbReference>
<protein>
    <submittedName>
        <fullName evidence="8">Putative methionine--tRNA ligase</fullName>
    </submittedName>
</protein>
<dbReference type="GO" id="GO:0005524">
    <property type="term" value="F:ATP binding"/>
    <property type="evidence" value="ECO:0007669"/>
    <property type="project" value="UniProtKB-KW"/>
</dbReference>
<gene>
    <name evidence="8" type="ORF">MP_TR4919_c5_g1_i1_g.13296</name>
</gene>
<dbReference type="GO" id="GO:0004825">
    <property type="term" value="F:methionine-tRNA ligase activity"/>
    <property type="evidence" value="ECO:0007669"/>
    <property type="project" value="UniProtKB-EC"/>
</dbReference>
<evidence type="ECO:0000256" key="2">
    <source>
        <dbReference type="ARBA" id="ARBA00022741"/>
    </source>
</evidence>